<name>A0A9P5XPT9_9AGAR</name>
<dbReference type="Gene3D" id="1.10.167.10">
    <property type="entry name" value="Regulator of G-protein Signalling 4, domain 2"/>
    <property type="match status" value="1"/>
</dbReference>
<keyword evidence="2" id="KW-0472">Membrane</keyword>
<feature type="transmembrane region" description="Helical" evidence="2">
    <location>
        <begin position="190"/>
        <end position="210"/>
    </location>
</feature>
<feature type="transmembrane region" description="Helical" evidence="2">
    <location>
        <begin position="608"/>
        <end position="630"/>
    </location>
</feature>
<keyword evidence="2" id="KW-1133">Transmembrane helix</keyword>
<dbReference type="PANTHER" id="PTHR39466:SF1">
    <property type="entry name" value="RGS DOMAIN-CONTAINING PROTEIN"/>
    <property type="match status" value="1"/>
</dbReference>
<dbReference type="SUPFAM" id="SSF48097">
    <property type="entry name" value="Regulator of G-protein signaling, RGS"/>
    <property type="match status" value="1"/>
</dbReference>
<accession>A0A9P5XPT9</accession>
<dbReference type="EMBL" id="MU151052">
    <property type="protein sequence ID" value="KAF9454710.1"/>
    <property type="molecule type" value="Genomic_DNA"/>
</dbReference>
<dbReference type="PANTHER" id="PTHR39466">
    <property type="entry name" value="RGS DOMAIN-CONTAINING PROTEIN"/>
    <property type="match status" value="1"/>
</dbReference>
<comment type="caution">
    <text evidence="3">The sequence shown here is derived from an EMBL/GenBank/DDBJ whole genome shotgun (WGS) entry which is preliminary data.</text>
</comment>
<keyword evidence="4" id="KW-1185">Reference proteome</keyword>
<feature type="transmembrane region" description="Helical" evidence="2">
    <location>
        <begin position="230"/>
        <end position="251"/>
    </location>
</feature>
<organism evidence="3 4">
    <name type="scientific">Macrolepiota fuliginosa MF-IS2</name>
    <dbReference type="NCBI Taxonomy" id="1400762"/>
    <lineage>
        <taxon>Eukaryota</taxon>
        <taxon>Fungi</taxon>
        <taxon>Dikarya</taxon>
        <taxon>Basidiomycota</taxon>
        <taxon>Agaricomycotina</taxon>
        <taxon>Agaricomycetes</taxon>
        <taxon>Agaricomycetidae</taxon>
        <taxon>Agaricales</taxon>
        <taxon>Agaricineae</taxon>
        <taxon>Agaricaceae</taxon>
        <taxon>Macrolepiota</taxon>
    </lineage>
</organism>
<feature type="region of interest" description="Disordered" evidence="1">
    <location>
        <begin position="541"/>
        <end position="577"/>
    </location>
</feature>
<dbReference type="AlphaFoldDB" id="A0A9P5XPT9"/>
<protein>
    <recommendedName>
        <fullName evidence="5">RGS domain-containing protein</fullName>
    </recommendedName>
</protein>
<dbReference type="OrthoDB" id="3232309at2759"/>
<evidence type="ECO:0008006" key="5">
    <source>
        <dbReference type="Google" id="ProtNLM"/>
    </source>
</evidence>
<sequence>MSAVQTQPSTVRPSLWSLLTLPIRLCNPPPAVGKVRSFGVTPLFNVRLDDVLNRKHLPPLGLKDFEEWLLYVEMCSENLYFILWLREYHARYIGWQKQRNSPQDAVFASTAASRLATFYSRAKQTFFTPNAKYELNLPSSLLSPFQKPDQDIHPDPSLFRPIEEETRRMLEQSLRRFIQAQMNNVGNRRVLCGIIAGIFIILVGFLPPTITNFVGNEPRWLRLTAYPGMWLGLTILLSALHGVCLGVYIFGDLRQLRKFELARPVAPKTRNSESNPRFPLQHVALPAPPSAAYNRSHRHRQKRPGSPVSFSEFSDATLTTYSREPHTLLMAPGYFEMNPIEGPSTSPILLEYCNPENDAQWLRQQELQKEQERNMDPEPHSPDSFTSTATFIAPFCSPSTTDISGYWDSEEMQSMNARWYRLRAMEDLEKLGCEAVRRQPLAEFDFDGLPPAPIRRTGAMSVRSGTTEAPSDYAACYQEQETDVEQAKSGWDDEEPSRWQWLLDFVDRVQTRCSFKKWGSAPGTNTSGPVFLGGVPPYLSPSNSSRRKLRPHATPKSKSTLSVETSTTAGSNTERVKKRSRLMNAVPAFAVPLTKVLNPIIVRGQWEIVVRSAGFAFIISWVVCASLLAVPRR</sequence>
<feature type="transmembrane region" description="Helical" evidence="2">
    <location>
        <begin position="582"/>
        <end position="602"/>
    </location>
</feature>
<evidence type="ECO:0000256" key="2">
    <source>
        <dbReference type="SAM" id="Phobius"/>
    </source>
</evidence>
<keyword evidence="2" id="KW-0812">Transmembrane</keyword>
<evidence type="ECO:0000256" key="1">
    <source>
        <dbReference type="SAM" id="MobiDB-lite"/>
    </source>
</evidence>
<evidence type="ECO:0000313" key="3">
    <source>
        <dbReference type="EMBL" id="KAF9454710.1"/>
    </source>
</evidence>
<reference evidence="3" key="1">
    <citation type="submission" date="2020-11" db="EMBL/GenBank/DDBJ databases">
        <authorList>
            <consortium name="DOE Joint Genome Institute"/>
            <person name="Ahrendt S."/>
            <person name="Riley R."/>
            <person name="Andreopoulos W."/>
            <person name="Labutti K."/>
            <person name="Pangilinan J."/>
            <person name="Ruiz-Duenas F.J."/>
            <person name="Barrasa J.M."/>
            <person name="Sanchez-Garcia M."/>
            <person name="Camarero S."/>
            <person name="Miyauchi S."/>
            <person name="Serrano A."/>
            <person name="Linde D."/>
            <person name="Babiker R."/>
            <person name="Drula E."/>
            <person name="Ayuso-Fernandez I."/>
            <person name="Pacheco R."/>
            <person name="Padilla G."/>
            <person name="Ferreira P."/>
            <person name="Barriuso J."/>
            <person name="Kellner H."/>
            <person name="Castanera R."/>
            <person name="Alfaro M."/>
            <person name="Ramirez L."/>
            <person name="Pisabarro A.G."/>
            <person name="Kuo A."/>
            <person name="Tritt A."/>
            <person name="Lipzen A."/>
            <person name="He G."/>
            <person name="Yan M."/>
            <person name="Ng V."/>
            <person name="Cullen D."/>
            <person name="Martin F."/>
            <person name="Rosso M.-N."/>
            <person name="Henrissat B."/>
            <person name="Hibbett D."/>
            <person name="Martinez A.T."/>
            <person name="Grigoriev I.V."/>
        </authorList>
    </citation>
    <scope>NUCLEOTIDE SEQUENCE</scope>
    <source>
        <strain evidence="3">MF-IS2</strain>
    </source>
</reference>
<evidence type="ECO:0000313" key="4">
    <source>
        <dbReference type="Proteomes" id="UP000807342"/>
    </source>
</evidence>
<feature type="compositionally biased region" description="Basic residues" evidence="1">
    <location>
        <begin position="545"/>
        <end position="555"/>
    </location>
</feature>
<feature type="compositionally biased region" description="Polar residues" evidence="1">
    <location>
        <begin position="556"/>
        <end position="573"/>
    </location>
</feature>
<gene>
    <name evidence="3" type="ORF">P691DRAFT_655183</name>
</gene>
<dbReference type="InterPro" id="IPR036305">
    <property type="entry name" value="RGS_sf"/>
</dbReference>
<dbReference type="InterPro" id="IPR044926">
    <property type="entry name" value="RGS_subdomain_2"/>
</dbReference>
<proteinExistence type="predicted"/>
<dbReference type="Proteomes" id="UP000807342">
    <property type="component" value="Unassembled WGS sequence"/>
</dbReference>